<name>A0A4V1IWG8_9FUNG</name>
<dbReference type="PANTHER" id="PTHR46640:SF1">
    <property type="entry name" value="FUNGAL LIPASE-LIKE DOMAIN-CONTAINING PROTEIN-RELATED"/>
    <property type="match status" value="1"/>
</dbReference>
<gene>
    <name evidence="5" type="ORF">THASP1DRAFT_24355</name>
</gene>
<accession>A0A4V1IWG8</accession>
<keyword evidence="2 5" id="KW-0378">Hydrolase</keyword>
<dbReference type="Pfam" id="PF01764">
    <property type="entry name" value="Lipase_3"/>
    <property type="match status" value="1"/>
</dbReference>
<dbReference type="GO" id="GO:0006629">
    <property type="term" value="P:lipid metabolic process"/>
    <property type="evidence" value="ECO:0007669"/>
    <property type="project" value="InterPro"/>
</dbReference>
<dbReference type="EMBL" id="KZ992709">
    <property type="protein sequence ID" value="RKP07509.1"/>
    <property type="molecule type" value="Genomic_DNA"/>
</dbReference>
<feature type="signal peptide" evidence="3">
    <location>
        <begin position="1"/>
        <end position="18"/>
    </location>
</feature>
<dbReference type="SUPFAM" id="SSF53474">
    <property type="entry name" value="alpha/beta-Hydrolases"/>
    <property type="match status" value="1"/>
</dbReference>
<evidence type="ECO:0000313" key="5">
    <source>
        <dbReference type="EMBL" id="RKP07509.1"/>
    </source>
</evidence>
<evidence type="ECO:0000313" key="6">
    <source>
        <dbReference type="Proteomes" id="UP000271241"/>
    </source>
</evidence>
<dbReference type="OrthoDB" id="438440at2759"/>
<dbReference type="InterPro" id="IPR051299">
    <property type="entry name" value="AB_hydrolase_lip/est"/>
</dbReference>
<feature type="domain" description="Fungal lipase-type" evidence="4">
    <location>
        <begin position="170"/>
        <end position="307"/>
    </location>
</feature>
<evidence type="ECO:0000256" key="1">
    <source>
        <dbReference type="ARBA" id="ARBA00022729"/>
    </source>
</evidence>
<dbReference type="CDD" id="cd00519">
    <property type="entry name" value="Lipase_3"/>
    <property type="match status" value="1"/>
</dbReference>
<proteinExistence type="predicted"/>
<keyword evidence="1 3" id="KW-0732">Signal</keyword>
<dbReference type="Gene3D" id="3.40.50.1820">
    <property type="entry name" value="alpha/beta hydrolase"/>
    <property type="match status" value="1"/>
</dbReference>
<dbReference type="InterPro" id="IPR029058">
    <property type="entry name" value="AB_hydrolase_fold"/>
</dbReference>
<dbReference type="PANTHER" id="PTHR46640">
    <property type="entry name" value="TRIACYLGLYCEROL LIPASE, PUTATIVE (AFU_ORTHOLOGUE AFUA_6G06510)-RELATED"/>
    <property type="match status" value="1"/>
</dbReference>
<reference evidence="6" key="1">
    <citation type="journal article" date="2018" name="Nat. Microbiol.">
        <title>Leveraging single-cell genomics to expand the fungal tree of life.</title>
        <authorList>
            <person name="Ahrendt S.R."/>
            <person name="Quandt C.A."/>
            <person name="Ciobanu D."/>
            <person name="Clum A."/>
            <person name="Salamov A."/>
            <person name="Andreopoulos B."/>
            <person name="Cheng J.F."/>
            <person name="Woyke T."/>
            <person name="Pelin A."/>
            <person name="Henrissat B."/>
            <person name="Reynolds N.K."/>
            <person name="Benny G.L."/>
            <person name="Smith M.E."/>
            <person name="James T.Y."/>
            <person name="Grigoriev I.V."/>
        </authorList>
    </citation>
    <scope>NUCLEOTIDE SEQUENCE [LARGE SCALE GENOMIC DNA]</scope>
    <source>
        <strain evidence="6">RSA 1356</strain>
    </source>
</reference>
<organism evidence="5 6">
    <name type="scientific">Thamnocephalis sphaerospora</name>
    <dbReference type="NCBI Taxonomy" id="78915"/>
    <lineage>
        <taxon>Eukaryota</taxon>
        <taxon>Fungi</taxon>
        <taxon>Fungi incertae sedis</taxon>
        <taxon>Zoopagomycota</taxon>
        <taxon>Zoopagomycotina</taxon>
        <taxon>Zoopagomycetes</taxon>
        <taxon>Zoopagales</taxon>
        <taxon>Sigmoideomycetaceae</taxon>
        <taxon>Thamnocephalis</taxon>
    </lineage>
</organism>
<evidence type="ECO:0000256" key="3">
    <source>
        <dbReference type="SAM" id="SignalP"/>
    </source>
</evidence>
<evidence type="ECO:0000259" key="4">
    <source>
        <dbReference type="Pfam" id="PF01764"/>
    </source>
</evidence>
<evidence type="ECO:0000256" key="2">
    <source>
        <dbReference type="ARBA" id="ARBA00022801"/>
    </source>
</evidence>
<dbReference type="GO" id="GO:0016787">
    <property type="term" value="F:hydrolase activity"/>
    <property type="evidence" value="ECO:0007669"/>
    <property type="project" value="UniProtKB-KW"/>
</dbReference>
<protein>
    <submittedName>
        <fullName evidence="5">Alpha/Beta hydrolase protein</fullName>
    </submittedName>
</protein>
<keyword evidence="6" id="KW-1185">Reference proteome</keyword>
<dbReference type="Proteomes" id="UP000271241">
    <property type="component" value="Unassembled WGS sequence"/>
</dbReference>
<dbReference type="AlphaFoldDB" id="A0A4V1IWG8"/>
<dbReference type="InterPro" id="IPR002921">
    <property type="entry name" value="Fungal_lipase-type"/>
</dbReference>
<feature type="chain" id="PRO_5020225456" evidence="3">
    <location>
        <begin position="19"/>
        <end position="399"/>
    </location>
</feature>
<sequence length="399" mass="44351">MRLSCALLIAAGVGTALATSVGTALTPDIETAMATGAPLPRSGNLLPVPLNCLMSFARQTAYYIYNKITVWPPTPAVQKEKYLAVMGDVPVLNEPFKAADRLSPAYLMRYFLYTSYAACYEKDARSMTNVTVGANKLPLQTGDMRIVAWQDRWGEHWFVGVSDTQRTVTISFRGTYGMQDVITDMDGRITKVDETLFPRAPPRSDIYAGIQRSAGWQFPGARDAFMAVLADNPGYQPVITGFSLGGAVARLFALHLRLTQPQLPKAFVYTYGMPIATNVDFSNWALDIIGRDHYARVITVNDITPNLREIKGDFGHATNAIVIYFSDPDRLEIVRCENDTDPRCGADIPCHERGWRYHGTFAGLRANKWQCLYAHNEVAPADALPDPNDEVYDDVIDWF</sequence>